<dbReference type="AlphaFoldDB" id="A0A061J9G8"/>
<evidence type="ECO:0000313" key="2">
    <source>
        <dbReference type="EMBL" id="ESL10985.1"/>
    </source>
</evidence>
<feature type="transmembrane region" description="Helical" evidence="1">
    <location>
        <begin position="42"/>
        <end position="62"/>
    </location>
</feature>
<keyword evidence="1" id="KW-0472">Membrane</keyword>
<keyword evidence="1" id="KW-0812">Transmembrane</keyword>
<comment type="caution">
    <text evidence="2">The sequence shown here is derived from an EMBL/GenBank/DDBJ whole genome shotgun (WGS) entry which is preliminary data.</text>
</comment>
<proteinExistence type="predicted"/>
<dbReference type="EMBL" id="AUPL01001274">
    <property type="protein sequence ID" value="ESL10985.1"/>
    <property type="molecule type" value="Genomic_DNA"/>
</dbReference>
<evidence type="ECO:0000256" key="1">
    <source>
        <dbReference type="SAM" id="Phobius"/>
    </source>
</evidence>
<accession>A0A061J9G8</accession>
<name>A0A061J9G8_TRYRA</name>
<gene>
    <name evidence="2" type="ORF">TRSC58_01274</name>
</gene>
<protein>
    <submittedName>
        <fullName evidence="2">Uncharacterized protein</fullName>
    </submittedName>
</protein>
<dbReference type="VEuPathDB" id="TriTrypDB:TRSC58_01274"/>
<reference evidence="2 3" key="1">
    <citation type="submission" date="2013-07" db="EMBL/GenBank/DDBJ databases">
        <authorList>
            <person name="Stoco P.H."/>
            <person name="Wagner G."/>
            <person name="Gerber A."/>
            <person name="Zaha A."/>
            <person name="Thompson C."/>
            <person name="Bartholomeu D.C."/>
            <person name="Luckemeyer D.D."/>
            <person name="Bahia D."/>
            <person name="Loreto E."/>
            <person name="Prestes E.B."/>
            <person name="Lima F.M."/>
            <person name="Rodrigues-Luiz G."/>
            <person name="Vallejo G.A."/>
            <person name="Filho J.F."/>
            <person name="Monteiro K.M."/>
            <person name="Tyler K.M."/>
            <person name="de Almeida L.G."/>
            <person name="Ortiz M.F."/>
            <person name="Siervo M.A."/>
            <person name="de Moraes M.H."/>
            <person name="Cunha O.L."/>
            <person name="Mendonca-Neto R."/>
            <person name="Silva R."/>
            <person name="Teixeira S.M."/>
            <person name="Murta S.M."/>
            <person name="Sincero T.C."/>
            <person name="Mendes T.A."/>
            <person name="Urmenyi T.P."/>
            <person name="Silva V.G."/>
            <person name="da Rocha W.D."/>
            <person name="Andersson B."/>
            <person name="Romanha A.J."/>
            <person name="Steindel M."/>
            <person name="de Vasconcelos A.T."/>
            <person name="Grisard E.C."/>
        </authorList>
    </citation>
    <scope>NUCLEOTIDE SEQUENCE [LARGE SCALE GENOMIC DNA]</scope>
    <source>
        <strain evidence="2 3">SC58</strain>
    </source>
</reference>
<dbReference type="OrthoDB" id="268873at2759"/>
<organism evidence="2 3">
    <name type="scientific">Trypanosoma rangeli SC58</name>
    <dbReference type="NCBI Taxonomy" id="429131"/>
    <lineage>
        <taxon>Eukaryota</taxon>
        <taxon>Discoba</taxon>
        <taxon>Euglenozoa</taxon>
        <taxon>Kinetoplastea</taxon>
        <taxon>Metakinetoplastina</taxon>
        <taxon>Trypanosomatida</taxon>
        <taxon>Trypanosomatidae</taxon>
        <taxon>Trypanosoma</taxon>
        <taxon>Herpetosoma</taxon>
    </lineage>
</organism>
<evidence type="ECO:0000313" key="3">
    <source>
        <dbReference type="Proteomes" id="UP000031737"/>
    </source>
</evidence>
<dbReference type="Proteomes" id="UP000031737">
    <property type="component" value="Unassembled WGS sequence"/>
</dbReference>
<keyword evidence="3" id="KW-1185">Reference proteome</keyword>
<sequence length="131" mass="14834">MGGNSSREMMNPYAVNTPLMAVCVTSLLFNSVQGGTLRSSNVYNNFILLYMLGFSTGCSTVLQQPLWGAKLGLLASFFFTFGPNVRLLYTQRLFPDRVRYAIGGTYMTYHALQWYREATYFEDAMEDDKDS</sequence>
<keyword evidence="1" id="KW-1133">Transmembrane helix</keyword>
<feature type="transmembrane region" description="Helical" evidence="1">
    <location>
        <begin position="12"/>
        <end position="30"/>
    </location>
</feature>
<feature type="transmembrane region" description="Helical" evidence="1">
    <location>
        <begin position="68"/>
        <end position="89"/>
    </location>
</feature>